<name>A0AAW0QX41_9PEZI</name>
<organism evidence="1 2">
    <name type="scientific">Apiospora kogelbergensis</name>
    <dbReference type="NCBI Taxonomy" id="1337665"/>
    <lineage>
        <taxon>Eukaryota</taxon>
        <taxon>Fungi</taxon>
        <taxon>Dikarya</taxon>
        <taxon>Ascomycota</taxon>
        <taxon>Pezizomycotina</taxon>
        <taxon>Sordariomycetes</taxon>
        <taxon>Xylariomycetidae</taxon>
        <taxon>Amphisphaeriales</taxon>
        <taxon>Apiosporaceae</taxon>
        <taxon>Apiospora</taxon>
    </lineage>
</organism>
<sequence length="159" mass="15699">MAPALGVVVGAGAGLDGFPALKPGNGWPMLTGVFVVPLGVCAGGGLAAAWTPIAGELTAEVCVVVGTPAPAVVAVVVLGETLWLGITGPEAIEAGTGVDRVESFRAIEGRATEAAPGRAMPTFEGRAIEKPGRLVCGVAGLGADTELTTGEGLVWDAVR</sequence>
<dbReference type="AlphaFoldDB" id="A0AAW0QX41"/>
<evidence type="ECO:0000313" key="2">
    <source>
        <dbReference type="Proteomes" id="UP001392437"/>
    </source>
</evidence>
<proteinExistence type="predicted"/>
<accession>A0AAW0QX41</accession>
<dbReference type="EMBL" id="JAQQWP010000006">
    <property type="protein sequence ID" value="KAK8114949.1"/>
    <property type="molecule type" value="Genomic_DNA"/>
</dbReference>
<keyword evidence="2" id="KW-1185">Reference proteome</keyword>
<dbReference type="Proteomes" id="UP001392437">
    <property type="component" value="Unassembled WGS sequence"/>
</dbReference>
<evidence type="ECO:0000313" key="1">
    <source>
        <dbReference type="EMBL" id="KAK8114949.1"/>
    </source>
</evidence>
<protein>
    <submittedName>
        <fullName evidence="1">Uncharacterized protein</fullName>
    </submittedName>
</protein>
<gene>
    <name evidence="1" type="ORF">PG999_007018</name>
</gene>
<reference evidence="1 2" key="1">
    <citation type="submission" date="2023-01" db="EMBL/GenBank/DDBJ databases">
        <title>Analysis of 21 Apiospora genomes using comparative genomics revels a genus with tremendous synthesis potential of carbohydrate active enzymes and secondary metabolites.</title>
        <authorList>
            <person name="Sorensen T."/>
        </authorList>
    </citation>
    <scope>NUCLEOTIDE SEQUENCE [LARGE SCALE GENOMIC DNA]</scope>
    <source>
        <strain evidence="1 2">CBS 117206</strain>
    </source>
</reference>
<comment type="caution">
    <text evidence="1">The sequence shown here is derived from an EMBL/GenBank/DDBJ whole genome shotgun (WGS) entry which is preliminary data.</text>
</comment>